<sequence>MNGSDGDIDIGRRLRDLRTRYGLSQRALAKRAGVSNATVSMIESNRVSPSVAALKQVLSGFPMGIAQFFSAEEPEREKVVFRAEELTELAGGAVSYRQVGSDLSGRTLQMMHERYRPGAESGKTMLTHQGEEAGIVIRGLMQLDVDGERFVLGPGDAYLFDSRRPHAFRNVGDGDLILVSACTPPSF</sequence>
<dbReference type="Gene3D" id="2.60.120.10">
    <property type="entry name" value="Jelly Rolls"/>
    <property type="match status" value="1"/>
</dbReference>
<dbReference type="Pfam" id="PF01381">
    <property type="entry name" value="HTH_3"/>
    <property type="match status" value="1"/>
</dbReference>
<reference evidence="3 4" key="1">
    <citation type="submission" date="2015-09" db="EMBL/GenBank/DDBJ databases">
        <authorList>
            <person name="Jackson K.R."/>
            <person name="Lunt B.L."/>
            <person name="Fisher J.N.B."/>
            <person name="Gardner A.V."/>
            <person name="Bailey M.E."/>
            <person name="Deus L.M."/>
            <person name="Earl A.S."/>
            <person name="Gibby P.D."/>
            <person name="Hartmann K.A."/>
            <person name="Liu J.E."/>
            <person name="Manci A.M."/>
            <person name="Nielsen D.A."/>
            <person name="Solomon M.B."/>
            <person name="Breakwell D.P."/>
            <person name="Burnett S.H."/>
            <person name="Grose J.H."/>
        </authorList>
    </citation>
    <scope>NUCLEOTIDE SEQUENCE [LARGE SCALE GENOMIC DNA]</scope>
    <source>
        <strain evidence="3 4">16</strain>
    </source>
</reference>
<dbReference type="EMBL" id="LJYW01000001">
    <property type="protein sequence ID" value="KPL52783.1"/>
    <property type="molecule type" value="Genomic_DNA"/>
</dbReference>
<comment type="caution">
    <text evidence="3">The sequence shown here is derived from an EMBL/GenBank/DDBJ whole genome shotgun (WGS) entry which is preliminary data.</text>
</comment>
<dbReference type="PANTHER" id="PTHR46797">
    <property type="entry name" value="HTH-TYPE TRANSCRIPTIONAL REGULATOR"/>
    <property type="match status" value="1"/>
</dbReference>
<organism evidence="3 4">
    <name type="scientific">Prosthecodimorpha hirschii</name>
    <dbReference type="NCBI Taxonomy" id="665126"/>
    <lineage>
        <taxon>Bacteria</taxon>
        <taxon>Pseudomonadati</taxon>
        <taxon>Pseudomonadota</taxon>
        <taxon>Alphaproteobacteria</taxon>
        <taxon>Hyphomicrobiales</taxon>
        <taxon>Ancalomicrobiaceae</taxon>
        <taxon>Prosthecodimorpha</taxon>
    </lineage>
</organism>
<dbReference type="GO" id="GO:0003677">
    <property type="term" value="F:DNA binding"/>
    <property type="evidence" value="ECO:0007669"/>
    <property type="project" value="UniProtKB-KW"/>
</dbReference>
<dbReference type="InterPro" id="IPR014710">
    <property type="entry name" value="RmlC-like_jellyroll"/>
</dbReference>
<name>A0A0P6VNA3_9HYPH</name>
<dbReference type="RefSeq" id="WP_054358946.1">
    <property type="nucleotide sequence ID" value="NZ_JAPCYQ010000001.1"/>
</dbReference>
<keyword evidence="4" id="KW-1185">Reference proteome</keyword>
<gene>
    <name evidence="3" type="ORF">ABB55_11635</name>
</gene>
<dbReference type="CDD" id="cd02209">
    <property type="entry name" value="cupin_XRE_C"/>
    <property type="match status" value="1"/>
</dbReference>
<dbReference type="GO" id="GO:0003700">
    <property type="term" value="F:DNA-binding transcription factor activity"/>
    <property type="evidence" value="ECO:0007669"/>
    <property type="project" value="TreeGrafter"/>
</dbReference>
<reference evidence="3 4" key="2">
    <citation type="submission" date="2015-10" db="EMBL/GenBank/DDBJ databases">
        <title>Draft Genome Sequence of Prosthecomicrobium hirschii ATCC 27832.</title>
        <authorList>
            <person name="Daniel J."/>
            <person name="Givan S.A."/>
            <person name="Brun Y.V."/>
            <person name="Brown P.J."/>
        </authorList>
    </citation>
    <scope>NUCLEOTIDE SEQUENCE [LARGE SCALE GENOMIC DNA]</scope>
    <source>
        <strain evidence="3 4">16</strain>
    </source>
</reference>
<dbReference type="Proteomes" id="UP000048984">
    <property type="component" value="Unassembled WGS sequence"/>
</dbReference>
<dbReference type="Gene3D" id="1.10.260.40">
    <property type="entry name" value="lambda repressor-like DNA-binding domains"/>
    <property type="match status" value="1"/>
</dbReference>
<keyword evidence="1" id="KW-0238">DNA-binding</keyword>
<dbReference type="InterPro" id="IPR010982">
    <property type="entry name" value="Lambda_DNA-bd_dom_sf"/>
</dbReference>
<dbReference type="GO" id="GO:0005829">
    <property type="term" value="C:cytosol"/>
    <property type="evidence" value="ECO:0007669"/>
    <property type="project" value="TreeGrafter"/>
</dbReference>
<dbReference type="PANTHER" id="PTHR46797:SF11">
    <property type="entry name" value="HTH-TYPE TRANSCRIPTIONAL REGULATOR PUUR"/>
    <property type="match status" value="1"/>
</dbReference>
<dbReference type="STRING" id="665126.ABB55_11635"/>
<evidence type="ECO:0000256" key="1">
    <source>
        <dbReference type="ARBA" id="ARBA00023125"/>
    </source>
</evidence>
<evidence type="ECO:0000313" key="3">
    <source>
        <dbReference type="EMBL" id="KPL52783.1"/>
    </source>
</evidence>
<dbReference type="CDD" id="cd00093">
    <property type="entry name" value="HTH_XRE"/>
    <property type="match status" value="1"/>
</dbReference>
<evidence type="ECO:0000313" key="4">
    <source>
        <dbReference type="Proteomes" id="UP000048984"/>
    </source>
</evidence>
<accession>A0A0P6VNA3</accession>
<dbReference type="InterPro" id="IPR011051">
    <property type="entry name" value="RmlC_Cupin_sf"/>
</dbReference>
<dbReference type="SMART" id="SM00530">
    <property type="entry name" value="HTH_XRE"/>
    <property type="match status" value="1"/>
</dbReference>
<dbReference type="AlphaFoldDB" id="A0A0P6VNA3"/>
<dbReference type="SUPFAM" id="SSF47413">
    <property type="entry name" value="lambda repressor-like DNA-binding domains"/>
    <property type="match status" value="1"/>
</dbReference>
<evidence type="ECO:0000259" key="2">
    <source>
        <dbReference type="PROSITE" id="PS50943"/>
    </source>
</evidence>
<dbReference type="InterPro" id="IPR050807">
    <property type="entry name" value="TransReg_Diox_bact_type"/>
</dbReference>
<protein>
    <submittedName>
        <fullName evidence="3">XRE family transcriptional regulator</fullName>
    </submittedName>
</protein>
<dbReference type="SUPFAM" id="SSF51182">
    <property type="entry name" value="RmlC-like cupins"/>
    <property type="match status" value="1"/>
</dbReference>
<dbReference type="Pfam" id="PF07883">
    <property type="entry name" value="Cupin_2"/>
    <property type="match status" value="1"/>
</dbReference>
<dbReference type="InterPro" id="IPR001387">
    <property type="entry name" value="Cro/C1-type_HTH"/>
</dbReference>
<proteinExistence type="predicted"/>
<feature type="domain" description="HTH cro/C1-type" evidence="2">
    <location>
        <begin position="14"/>
        <end position="68"/>
    </location>
</feature>
<dbReference type="InterPro" id="IPR013096">
    <property type="entry name" value="Cupin_2"/>
</dbReference>
<dbReference type="PROSITE" id="PS50943">
    <property type="entry name" value="HTH_CROC1"/>
    <property type="match status" value="1"/>
</dbReference>